<dbReference type="InterPro" id="IPR043154">
    <property type="entry name" value="Sec-1-like_dom1"/>
</dbReference>
<dbReference type="Gene3D" id="3.90.830.10">
    <property type="entry name" value="Syntaxin Binding Protein 1, Chain A, domain 2"/>
    <property type="match status" value="1"/>
</dbReference>
<dbReference type="InterPro" id="IPR027482">
    <property type="entry name" value="Sec1-like_dom2"/>
</dbReference>
<dbReference type="PANTHER" id="PTHR11679">
    <property type="entry name" value="VESICLE PROTEIN SORTING-ASSOCIATED"/>
    <property type="match status" value="1"/>
</dbReference>
<dbReference type="Pfam" id="PF00995">
    <property type="entry name" value="Sec1"/>
    <property type="match status" value="1"/>
</dbReference>
<evidence type="ECO:0000313" key="2">
    <source>
        <dbReference type="EMBL" id="RZF42977.1"/>
    </source>
</evidence>
<dbReference type="InterPro" id="IPR043155">
    <property type="entry name" value="VPS33_dom3b"/>
</dbReference>
<organism evidence="2 3">
    <name type="scientific">Laodelphax striatellus</name>
    <name type="common">Small brown planthopper</name>
    <name type="synonym">Delphax striatella</name>
    <dbReference type="NCBI Taxonomy" id="195883"/>
    <lineage>
        <taxon>Eukaryota</taxon>
        <taxon>Metazoa</taxon>
        <taxon>Ecdysozoa</taxon>
        <taxon>Arthropoda</taxon>
        <taxon>Hexapoda</taxon>
        <taxon>Insecta</taxon>
        <taxon>Pterygota</taxon>
        <taxon>Neoptera</taxon>
        <taxon>Paraneoptera</taxon>
        <taxon>Hemiptera</taxon>
        <taxon>Auchenorrhyncha</taxon>
        <taxon>Fulgoroidea</taxon>
        <taxon>Delphacidae</taxon>
        <taxon>Criomorphinae</taxon>
        <taxon>Laodelphax</taxon>
    </lineage>
</organism>
<protein>
    <recommendedName>
        <fullName evidence="4">Vacuolar protein sorting-associated protein 33B</fullName>
    </recommendedName>
</protein>
<accession>A0A482XBB0</accession>
<gene>
    <name evidence="2" type="ORF">LSTR_LSTR013303</name>
</gene>
<dbReference type="GO" id="GO:0016192">
    <property type="term" value="P:vesicle-mediated transport"/>
    <property type="evidence" value="ECO:0007669"/>
    <property type="project" value="InterPro"/>
</dbReference>
<dbReference type="EMBL" id="QKKF02013613">
    <property type="protein sequence ID" value="RZF42977.1"/>
    <property type="molecule type" value="Genomic_DNA"/>
</dbReference>
<dbReference type="InterPro" id="IPR036045">
    <property type="entry name" value="Sec1-like_sf"/>
</dbReference>
<evidence type="ECO:0008006" key="4">
    <source>
        <dbReference type="Google" id="ProtNLM"/>
    </source>
</evidence>
<reference evidence="2 3" key="1">
    <citation type="journal article" date="2017" name="Gigascience">
        <title>Genome sequence of the small brown planthopper, Laodelphax striatellus.</title>
        <authorList>
            <person name="Zhu J."/>
            <person name="Jiang F."/>
            <person name="Wang X."/>
            <person name="Yang P."/>
            <person name="Bao Y."/>
            <person name="Zhao W."/>
            <person name="Wang W."/>
            <person name="Lu H."/>
            <person name="Wang Q."/>
            <person name="Cui N."/>
            <person name="Li J."/>
            <person name="Chen X."/>
            <person name="Luo L."/>
            <person name="Yu J."/>
            <person name="Kang L."/>
            <person name="Cui F."/>
        </authorList>
    </citation>
    <scope>NUCLEOTIDE SEQUENCE [LARGE SCALE GENOMIC DNA]</scope>
    <source>
        <strain evidence="2">Lst14</strain>
    </source>
</reference>
<dbReference type="Proteomes" id="UP000291343">
    <property type="component" value="Unassembled WGS sequence"/>
</dbReference>
<comment type="similarity">
    <text evidence="1">Belongs to the STXBP/unc-18/SEC1 family.</text>
</comment>
<evidence type="ECO:0000256" key="1">
    <source>
        <dbReference type="ARBA" id="ARBA00009884"/>
    </source>
</evidence>
<dbReference type="FunCoup" id="A0A482XBB0">
    <property type="interactions" value="6"/>
</dbReference>
<dbReference type="InParanoid" id="A0A482XBB0"/>
<dbReference type="SUPFAM" id="SSF56815">
    <property type="entry name" value="Sec1/munc18-like (SM) proteins"/>
    <property type="match status" value="1"/>
</dbReference>
<evidence type="ECO:0000313" key="3">
    <source>
        <dbReference type="Proteomes" id="UP000291343"/>
    </source>
</evidence>
<dbReference type="OrthoDB" id="10262528at2759"/>
<dbReference type="InterPro" id="IPR001619">
    <property type="entry name" value="Sec1-like"/>
</dbReference>
<comment type="caution">
    <text evidence="2">The sequence shown here is derived from an EMBL/GenBank/DDBJ whole genome shotgun (WGS) entry which is preliminary data.</text>
</comment>
<dbReference type="SMR" id="A0A482XBB0"/>
<proteinExistence type="inferred from homology"/>
<dbReference type="STRING" id="195883.A0A482XBB0"/>
<name>A0A482XBB0_LAOST</name>
<sequence length="592" mass="66652">MQCSLENRICALNQISSRKLVDILDKIPGQKDFIIDSNLIKPLEKFIGVSKLRSHGVDKIYKFDKPGIPITSSQRVYMIRSDLITAKHVSDQINSELQQAPEKQTNNHIIIVPRKLIAIMDLFEEEGVYGHIKTYQFQWAPLQLDTKLIIDELPTIYRSLFLDGNNSLLPSVAKSIWTLIMLFGVPLVTVYHGKFSQQIEKIIGIYLEKLGKPHKIDSDISCLYVVDRDVDYTSVLLTPGTYTCLLDQVCGFSCGVCNFTITDKNTEQNYTLNLSDTDEIFVQVRNRYFSDVFPYLSSKAKVLRDSFAQSQTTIDKMQKFVSQELRNVTVMKKCLAGHIAACEKIMGDMSDRFEDLQFNEQNMLVGRNRRESLAFIEDCIAMDSGGYLNCLQLLSLLSITSDGLTLDEIAAIKNQFLHAYGYQHLSSIHNLFTVGLLSEQTSYLTSSAPAGKIANKVVQAVTLPTRRSSFNAQSQKLKLLPNMAENYDPKNPKDMSYIFSGAYIPLVCQIISNLVRKEVALEEIAKLLPNLLIKYSTDCKEIVRQTYLIYFVGGVSFAELTAFQMLEKLTGCQIVVAGTSMVNGNTLIKSVL</sequence>
<dbReference type="AlphaFoldDB" id="A0A482XBB0"/>
<keyword evidence="3" id="KW-1185">Reference proteome</keyword>
<dbReference type="Gene3D" id="1.25.40.850">
    <property type="match status" value="1"/>
</dbReference>
<dbReference type="Gene3D" id="3.40.50.2060">
    <property type="match status" value="1"/>
</dbReference>
<dbReference type="Gene3D" id="3.40.50.1910">
    <property type="match status" value="3"/>
</dbReference>
<dbReference type="InterPro" id="IPR043127">
    <property type="entry name" value="Sec-1-like_dom3a"/>
</dbReference>